<accession>A0A7M7QV67</accession>
<protein>
    <submittedName>
        <fullName evidence="2">Uncharacterized protein</fullName>
    </submittedName>
</protein>
<dbReference type="RefSeq" id="XP_032453280.1">
    <property type="nucleotide sequence ID" value="XM_032597389.1"/>
</dbReference>
<dbReference type="SMR" id="A0A7M7QV67"/>
<dbReference type="RefSeq" id="XP_031779532.1">
    <property type="nucleotide sequence ID" value="XM_031923672.1"/>
</dbReference>
<dbReference type="EnsemblMetazoa" id="XM_032597387">
    <property type="protein sequence ID" value="XP_032453278"/>
    <property type="gene ID" value="LOC100116895"/>
</dbReference>
<dbReference type="EnsemblMetazoa" id="XM_031923673">
    <property type="protein sequence ID" value="XP_031779533"/>
    <property type="gene ID" value="LOC100116895"/>
</dbReference>
<reference evidence="2" key="1">
    <citation type="submission" date="2021-01" db="UniProtKB">
        <authorList>
            <consortium name="EnsemblMetazoa"/>
        </authorList>
    </citation>
    <scope>IDENTIFICATION</scope>
</reference>
<sequence length="75" mass="8600">MMGIPLFPERYKSLDSYRSADSSVANTREDKKTPNQSHRLSSGSPQWAQSTSKTATFRRVLKEQAALQERKKDLR</sequence>
<dbReference type="RefSeq" id="XP_032453278.1">
    <property type="nucleotide sequence ID" value="XM_032597387.1"/>
</dbReference>
<dbReference type="EnsemblMetazoa" id="XM_031923672">
    <property type="protein sequence ID" value="XP_031779532"/>
    <property type="gene ID" value="LOC100116895"/>
</dbReference>
<feature type="compositionally biased region" description="Polar residues" evidence="1">
    <location>
        <begin position="34"/>
        <end position="55"/>
    </location>
</feature>
<keyword evidence="3" id="KW-1185">Reference proteome</keyword>
<evidence type="ECO:0000313" key="2">
    <source>
        <dbReference type="EnsemblMetazoa" id="XP_032453280"/>
    </source>
</evidence>
<dbReference type="AlphaFoldDB" id="A0A7M7QV67"/>
<dbReference type="EnsemblMetazoa" id="XM_032597389">
    <property type="protein sequence ID" value="XP_032453280"/>
    <property type="gene ID" value="LOC100116895"/>
</dbReference>
<dbReference type="GeneID" id="100116895"/>
<evidence type="ECO:0000256" key="1">
    <source>
        <dbReference type="SAM" id="MobiDB-lite"/>
    </source>
</evidence>
<organism evidence="2 3">
    <name type="scientific">Nasonia vitripennis</name>
    <name type="common">Parasitic wasp</name>
    <dbReference type="NCBI Taxonomy" id="7425"/>
    <lineage>
        <taxon>Eukaryota</taxon>
        <taxon>Metazoa</taxon>
        <taxon>Ecdysozoa</taxon>
        <taxon>Arthropoda</taxon>
        <taxon>Hexapoda</taxon>
        <taxon>Insecta</taxon>
        <taxon>Pterygota</taxon>
        <taxon>Neoptera</taxon>
        <taxon>Endopterygota</taxon>
        <taxon>Hymenoptera</taxon>
        <taxon>Apocrita</taxon>
        <taxon>Proctotrupomorpha</taxon>
        <taxon>Chalcidoidea</taxon>
        <taxon>Pteromalidae</taxon>
        <taxon>Pteromalinae</taxon>
        <taxon>Nasonia</taxon>
    </lineage>
</organism>
<proteinExistence type="predicted"/>
<dbReference type="Proteomes" id="UP000002358">
    <property type="component" value="Chromosome 2"/>
</dbReference>
<evidence type="ECO:0000313" key="3">
    <source>
        <dbReference type="Proteomes" id="UP000002358"/>
    </source>
</evidence>
<name>A0A7M7QV67_NASVI</name>
<feature type="region of interest" description="Disordered" evidence="1">
    <location>
        <begin position="15"/>
        <end position="55"/>
    </location>
</feature>
<dbReference type="RefSeq" id="XP_031779533.1">
    <property type="nucleotide sequence ID" value="XM_031923673.1"/>
</dbReference>